<dbReference type="EMBL" id="CAFBNO010000003">
    <property type="protein sequence ID" value="CAB4946775.1"/>
    <property type="molecule type" value="Genomic_DNA"/>
</dbReference>
<evidence type="ECO:0000313" key="1">
    <source>
        <dbReference type="EMBL" id="CAB4946775.1"/>
    </source>
</evidence>
<accession>A0A6J7JU45</accession>
<organism evidence="1">
    <name type="scientific">freshwater metagenome</name>
    <dbReference type="NCBI Taxonomy" id="449393"/>
    <lineage>
        <taxon>unclassified sequences</taxon>
        <taxon>metagenomes</taxon>
        <taxon>ecological metagenomes</taxon>
    </lineage>
</organism>
<gene>
    <name evidence="1" type="ORF">UFOPK3837_00170</name>
</gene>
<dbReference type="AlphaFoldDB" id="A0A6J7JU45"/>
<sequence length="147" mass="16002">MSDLNEVGERDGWRCWLCDQPVDPDASVNSDLGPSTDSYAASKAKKGAKTVERLAHRQCNTMKGKVSPVVAWSPELFVVDPSPIFEAVERLERKGGREIVARCPGQREADEAATWLLDRLTRLAPGVGFDVEIKSGGGQFMLALKSA</sequence>
<proteinExistence type="predicted"/>
<reference evidence="1" key="1">
    <citation type="submission" date="2020-05" db="EMBL/GenBank/DDBJ databases">
        <authorList>
            <person name="Chiriac C."/>
            <person name="Salcher M."/>
            <person name="Ghai R."/>
            <person name="Kavagutti S V."/>
        </authorList>
    </citation>
    <scope>NUCLEOTIDE SEQUENCE</scope>
</reference>
<protein>
    <submittedName>
        <fullName evidence="1">Unannotated protein</fullName>
    </submittedName>
</protein>
<name>A0A6J7JU45_9ZZZZ</name>